<evidence type="ECO:0000256" key="5">
    <source>
        <dbReference type="ARBA" id="ARBA00011901"/>
    </source>
</evidence>
<comment type="caution">
    <text evidence="14">The sequence shown here is derived from an EMBL/GenBank/DDBJ whole genome shotgun (WGS) entry which is preliminary data.</text>
</comment>
<keyword evidence="9" id="KW-0862">Zinc</keyword>
<evidence type="ECO:0000313" key="15">
    <source>
        <dbReference type="Proteomes" id="UP001574673"/>
    </source>
</evidence>
<evidence type="ECO:0000256" key="12">
    <source>
        <dbReference type="ARBA" id="ARBA00042615"/>
    </source>
</evidence>
<dbReference type="NCBIfam" id="NF008758">
    <property type="entry name" value="PRK11789.1"/>
    <property type="match status" value="1"/>
</dbReference>
<evidence type="ECO:0000256" key="7">
    <source>
        <dbReference type="ARBA" id="ARBA00022723"/>
    </source>
</evidence>
<evidence type="ECO:0000313" key="14">
    <source>
        <dbReference type="EMBL" id="MFA9948933.1"/>
    </source>
</evidence>
<dbReference type="EMBL" id="JBEUWX010000001">
    <property type="protein sequence ID" value="MFA9948933.1"/>
    <property type="molecule type" value="Genomic_DNA"/>
</dbReference>
<dbReference type="InterPro" id="IPR036505">
    <property type="entry name" value="Amidase/PGRP_sf"/>
</dbReference>
<evidence type="ECO:0000256" key="3">
    <source>
        <dbReference type="ARBA" id="ARBA00004496"/>
    </source>
</evidence>
<evidence type="ECO:0000256" key="10">
    <source>
        <dbReference type="ARBA" id="ARBA00023316"/>
    </source>
</evidence>
<dbReference type="PANTHER" id="PTHR30417:SF4">
    <property type="entry name" value="1,6-ANHYDRO-N-ACETYLMURAMYL-L-ALANINE AMIDASE AMPD"/>
    <property type="match status" value="1"/>
</dbReference>
<dbReference type="Pfam" id="PF01510">
    <property type="entry name" value="Amidase_2"/>
    <property type="match status" value="1"/>
</dbReference>
<organism evidence="14 15">
    <name type="scientific">Dentiradicibacter hellwigii</name>
    <dbReference type="NCBI Taxonomy" id="3149053"/>
    <lineage>
        <taxon>Bacteria</taxon>
        <taxon>Pseudomonadati</taxon>
        <taxon>Pseudomonadota</taxon>
        <taxon>Betaproteobacteria</taxon>
        <taxon>Rhodocyclales</taxon>
        <taxon>Rhodocyclaceae</taxon>
        <taxon>Dentiradicibacter</taxon>
    </lineage>
</organism>
<evidence type="ECO:0000256" key="2">
    <source>
        <dbReference type="ARBA" id="ARBA00001947"/>
    </source>
</evidence>
<evidence type="ECO:0000259" key="13">
    <source>
        <dbReference type="SMART" id="SM00644"/>
    </source>
</evidence>
<dbReference type="InterPro" id="IPR051206">
    <property type="entry name" value="NAMLAA_amidase_2"/>
</dbReference>
<dbReference type="Gene3D" id="3.40.80.10">
    <property type="entry name" value="Peptidoglycan recognition protein-like"/>
    <property type="match status" value="1"/>
</dbReference>
<reference evidence="15" key="1">
    <citation type="submission" date="2024-06" db="EMBL/GenBank/DDBJ databases">
        <title>Radixoralia hellwigii gen. nov., sp nov., isolated from a root canal in the human oral cavity.</title>
        <authorList>
            <person name="Bartsch S."/>
            <person name="Wittmer A."/>
            <person name="Schulz A.-K."/>
            <person name="Neumann-Schaal M."/>
            <person name="Wolf J."/>
            <person name="Gronow S."/>
            <person name="Tennert C."/>
            <person name="Haecker G."/>
            <person name="Cieplik F."/>
            <person name="Al-Ahmad A."/>
        </authorList>
    </citation>
    <scope>NUCLEOTIDE SEQUENCE [LARGE SCALE GENOMIC DNA]</scope>
    <source>
        <strain evidence="15">Wk13</strain>
    </source>
</reference>
<comment type="subcellular location">
    <subcellularLocation>
        <location evidence="3">Cytoplasm</location>
    </subcellularLocation>
</comment>
<dbReference type="SMART" id="SM00644">
    <property type="entry name" value="Ami_2"/>
    <property type="match status" value="1"/>
</dbReference>
<keyword evidence="10" id="KW-0961">Cell wall biogenesis/degradation</keyword>
<dbReference type="EC" id="3.5.1.28" evidence="5"/>
<keyword evidence="8 14" id="KW-0378">Hydrolase</keyword>
<dbReference type="RefSeq" id="WP_418890098.1">
    <property type="nucleotide sequence ID" value="NZ_JBEUWX010000001.1"/>
</dbReference>
<keyword evidence="6" id="KW-0963">Cytoplasm</keyword>
<dbReference type="Proteomes" id="UP001574673">
    <property type="component" value="Unassembled WGS sequence"/>
</dbReference>
<proteinExistence type="inferred from homology"/>
<evidence type="ECO:0000256" key="4">
    <source>
        <dbReference type="ARBA" id="ARBA00007553"/>
    </source>
</evidence>
<sequence length="203" mass="22023">MNTLAVEGIGVIGAVGHRLVDGDGLSSDGWLVSARRVPSPNHDARPPKTVISLLVIHAISLPPNQFGGDAIERFFTNTLPATEHPFFATIDGMHVSAHFLIRRNGECVQFVSCLQRAWHAGVSCWQGRDRCNDFSIGIELEGCDEQPFEEAQYVSLNALIEILTRAFPITAIVGHSDIAPGRKTDPGPFFVWQRIVGAGAALI</sequence>
<evidence type="ECO:0000256" key="11">
    <source>
        <dbReference type="ARBA" id="ARBA00039257"/>
    </source>
</evidence>
<feature type="domain" description="N-acetylmuramoyl-L-alanine amidase" evidence="13">
    <location>
        <begin position="39"/>
        <end position="187"/>
    </location>
</feature>
<dbReference type="PANTHER" id="PTHR30417">
    <property type="entry name" value="N-ACETYLMURAMOYL-L-ALANINE AMIDASE AMID"/>
    <property type="match status" value="1"/>
</dbReference>
<comment type="similarity">
    <text evidence="4">Belongs to the N-acetylmuramoyl-L-alanine amidase 2 family.</text>
</comment>
<keyword evidence="7" id="KW-0479">Metal-binding</keyword>
<dbReference type="SUPFAM" id="SSF55846">
    <property type="entry name" value="N-acetylmuramoyl-L-alanine amidase-like"/>
    <property type="match status" value="1"/>
</dbReference>
<comment type="cofactor">
    <cofactor evidence="2">
        <name>Zn(2+)</name>
        <dbReference type="ChEBI" id="CHEBI:29105"/>
    </cofactor>
</comment>
<dbReference type="GO" id="GO:0008745">
    <property type="term" value="F:N-acetylmuramoyl-L-alanine amidase activity"/>
    <property type="evidence" value="ECO:0007669"/>
    <property type="project" value="UniProtKB-EC"/>
</dbReference>
<evidence type="ECO:0000256" key="6">
    <source>
        <dbReference type="ARBA" id="ARBA00022490"/>
    </source>
</evidence>
<protein>
    <recommendedName>
        <fullName evidence="11">1,6-anhydro-N-acetylmuramyl-L-alanine amidase AmpD</fullName>
        <ecNumber evidence="5">3.5.1.28</ecNumber>
    </recommendedName>
    <alternativeName>
        <fullName evidence="12">N-acetylmuramoyl-L-alanine amidase</fullName>
    </alternativeName>
</protein>
<evidence type="ECO:0000256" key="8">
    <source>
        <dbReference type="ARBA" id="ARBA00022801"/>
    </source>
</evidence>
<keyword evidence="15" id="KW-1185">Reference proteome</keyword>
<gene>
    <name evidence="14" type="primary">ampD</name>
    <name evidence="14" type="ORF">ABCS64_01095</name>
</gene>
<comment type="catalytic activity">
    <reaction evidence="1">
        <text>Hydrolyzes the link between N-acetylmuramoyl residues and L-amino acid residues in certain cell-wall glycopeptides.</text>
        <dbReference type="EC" id="3.5.1.28"/>
    </reaction>
</comment>
<accession>A0ABV4UCH6</accession>
<evidence type="ECO:0000256" key="1">
    <source>
        <dbReference type="ARBA" id="ARBA00001561"/>
    </source>
</evidence>
<evidence type="ECO:0000256" key="9">
    <source>
        <dbReference type="ARBA" id="ARBA00022833"/>
    </source>
</evidence>
<dbReference type="CDD" id="cd06583">
    <property type="entry name" value="PGRP"/>
    <property type="match status" value="1"/>
</dbReference>
<dbReference type="InterPro" id="IPR002502">
    <property type="entry name" value="Amidase_domain"/>
</dbReference>
<name>A0ABV4UCH6_9RHOO</name>